<protein>
    <recommendedName>
        <fullName evidence="3">AAA+ ATPase domain-containing protein</fullName>
    </recommendedName>
</protein>
<evidence type="ECO:0000313" key="5">
    <source>
        <dbReference type="Proteomes" id="UP000188354"/>
    </source>
</evidence>
<evidence type="ECO:0000256" key="2">
    <source>
        <dbReference type="ARBA" id="ARBA00022840"/>
    </source>
</evidence>
<sequence>MVITSSFNMLLLPPPYSTTIHFASSKSLQFHFHTHYPKTITFSNSSSSPSLVHNDDLETLLQILPSDLHHNLLNQTKRPQLLEVILDLGRFPEARYLGQHGGQCIRNTEVTVKELEYAQEAVGEFGRDNRAGIEGTLHRISAIRSRKGGIVGLTCRVGRAVSGQIDMVYDLLQYGKSILFVGRPGVGKTTVMREIARVLSDEFHKRVVIIDTSNEIGGDGNIPHAAIGGARRMQVPEPSMQHRVMVEAVENHMPEVIIVDEIGTEAEAHACRSIAERGVILIGTAHGEQLDNIMKNPTLSDLIGGIETVTLGDAEARARNCQKTILERKAPPTFDFLIEMRDMHYWLTHQTDKSVDMLLRGKSPQVEHFVFLIQTGYNMTFDYEYIMKTPNFVVIIVVRHLMIKLPPGTALGGDSTKLPFVSILTVAIYTLPMSTSATWVPIPSTRRIGARLHSAIRAESIASVTEKLGIKIQRNPPESKLTELGVRQWPKWGCPPSKFPWTYEAKETCYILEGEVKVTPNGANESVEIGAGDLVVFPKGMSCTWNVSVGVDKHYKFE</sequence>
<dbReference type="SMART" id="SM00382">
    <property type="entry name" value="AAA"/>
    <property type="match status" value="1"/>
</dbReference>
<evidence type="ECO:0000259" key="3">
    <source>
        <dbReference type="SMART" id="SM00382"/>
    </source>
</evidence>
<dbReference type="Gramene" id="OIW13090">
    <property type="protein sequence ID" value="OIW13090"/>
    <property type="gene ID" value="TanjilG_08123"/>
</dbReference>
<evidence type="ECO:0000256" key="1">
    <source>
        <dbReference type="ARBA" id="ARBA00022741"/>
    </source>
</evidence>
<dbReference type="PANTHER" id="PTHR20953:SF13">
    <property type="entry name" value="EXPRESSED PROTEIN"/>
    <property type="match status" value="1"/>
</dbReference>
<dbReference type="Proteomes" id="UP000188354">
    <property type="component" value="Chromosome LG04"/>
</dbReference>
<dbReference type="STRING" id="3871.A0A4P1RL87"/>
<dbReference type="InterPro" id="IPR045735">
    <property type="entry name" value="Spore_III_AA_AAA+_ATPase"/>
</dbReference>
<organism evidence="4 5">
    <name type="scientific">Lupinus angustifolius</name>
    <name type="common">Narrow-leaved blue lupine</name>
    <dbReference type="NCBI Taxonomy" id="3871"/>
    <lineage>
        <taxon>Eukaryota</taxon>
        <taxon>Viridiplantae</taxon>
        <taxon>Streptophyta</taxon>
        <taxon>Embryophyta</taxon>
        <taxon>Tracheophyta</taxon>
        <taxon>Spermatophyta</taxon>
        <taxon>Magnoliopsida</taxon>
        <taxon>eudicotyledons</taxon>
        <taxon>Gunneridae</taxon>
        <taxon>Pentapetalae</taxon>
        <taxon>rosids</taxon>
        <taxon>fabids</taxon>
        <taxon>Fabales</taxon>
        <taxon>Fabaceae</taxon>
        <taxon>Papilionoideae</taxon>
        <taxon>50 kb inversion clade</taxon>
        <taxon>genistoids sensu lato</taxon>
        <taxon>core genistoids</taxon>
        <taxon>Genisteae</taxon>
        <taxon>Lupinus</taxon>
    </lineage>
</organism>
<dbReference type="Gene3D" id="2.60.120.10">
    <property type="entry name" value="Jelly Rolls"/>
    <property type="match status" value="1"/>
</dbReference>
<dbReference type="SUPFAM" id="SSF52540">
    <property type="entry name" value="P-loop containing nucleoside triphosphate hydrolases"/>
    <property type="match status" value="1"/>
</dbReference>
<dbReference type="AlphaFoldDB" id="A0A4P1RL87"/>
<dbReference type="InterPro" id="IPR008579">
    <property type="entry name" value="UGlyAH_Cupin_dom"/>
</dbReference>
<dbReference type="Gene3D" id="3.40.50.300">
    <property type="entry name" value="P-loop containing nucleotide triphosphate hydrolases"/>
    <property type="match status" value="1"/>
</dbReference>
<name>A0A4P1RL87_LUPAN</name>
<dbReference type="PANTHER" id="PTHR20953">
    <property type="entry name" value="KINASE-RELATED"/>
    <property type="match status" value="1"/>
</dbReference>
<proteinExistence type="predicted"/>
<keyword evidence="5" id="KW-1185">Reference proteome</keyword>
<feature type="domain" description="AAA+ ATPase" evidence="3">
    <location>
        <begin position="174"/>
        <end position="310"/>
    </location>
</feature>
<dbReference type="SUPFAM" id="SSF51182">
    <property type="entry name" value="RmlC-like cupins"/>
    <property type="match status" value="1"/>
</dbReference>
<dbReference type="InterPro" id="IPR003593">
    <property type="entry name" value="AAA+_ATPase"/>
</dbReference>
<dbReference type="Pfam" id="PF05899">
    <property type="entry name" value="Cupin_3"/>
    <property type="match status" value="1"/>
</dbReference>
<keyword evidence="2" id="KW-0067">ATP-binding</keyword>
<reference evidence="4 5" key="1">
    <citation type="journal article" date="2017" name="Plant Biotechnol. J.">
        <title>A comprehensive draft genome sequence for lupin (Lupinus angustifolius), an emerging health food: insights into plant-microbe interactions and legume evolution.</title>
        <authorList>
            <person name="Hane J.K."/>
            <person name="Ming Y."/>
            <person name="Kamphuis L.G."/>
            <person name="Nelson M.N."/>
            <person name="Garg G."/>
            <person name="Atkins C.A."/>
            <person name="Bayer P.E."/>
            <person name="Bravo A."/>
            <person name="Bringans S."/>
            <person name="Cannon S."/>
            <person name="Edwards D."/>
            <person name="Foley R."/>
            <person name="Gao L.L."/>
            <person name="Harrison M.J."/>
            <person name="Huang W."/>
            <person name="Hurgobin B."/>
            <person name="Li S."/>
            <person name="Liu C.W."/>
            <person name="McGrath A."/>
            <person name="Morahan G."/>
            <person name="Murray J."/>
            <person name="Weller J."/>
            <person name="Jian J."/>
            <person name="Singh K.B."/>
        </authorList>
    </citation>
    <scope>NUCLEOTIDE SEQUENCE [LARGE SCALE GENOMIC DNA]</scope>
    <source>
        <strain evidence="5">cv. Tanjil</strain>
        <tissue evidence="4">Whole plant</tissue>
    </source>
</reference>
<dbReference type="CDD" id="cd00009">
    <property type="entry name" value="AAA"/>
    <property type="match status" value="1"/>
</dbReference>
<dbReference type="InterPro" id="IPR027417">
    <property type="entry name" value="P-loop_NTPase"/>
</dbReference>
<dbReference type="InterPro" id="IPR011051">
    <property type="entry name" value="RmlC_Cupin_sf"/>
</dbReference>
<dbReference type="EMBL" id="CM007364">
    <property type="protein sequence ID" value="OIW13090.1"/>
    <property type="molecule type" value="Genomic_DNA"/>
</dbReference>
<gene>
    <name evidence="4" type="ORF">TanjilG_08123</name>
</gene>
<evidence type="ECO:0000313" key="4">
    <source>
        <dbReference type="EMBL" id="OIW13090.1"/>
    </source>
</evidence>
<accession>A0A4P1RL87</accession>
<keyword evidence="1" id="KW-0547">Nucleotide-binding</keyword>
<dbReference type="CDD" id="cd02227">
    <property type="entry name" value="cupin_TM1112-like"/>
    <property type="match status" value="1"/>
</dbReference>
<dbReference type="GO" id="GO:0005524">
    <property type="term" value="F:ATP binding"/>
    <property type="evidence" value="ECO:0007669"/>
    <property type="project" value="UniProtKB-KW"/>
</dbReference>
<dbReference type="InterPro" id="IPR014710">
    <property type="entry name" value="RmlC-like_jellyroll"/>
</dbReference>
<dbReference type="Pfam" id="PF19568">
    <property type="entry name" value="Spore_III_AA"/>
    <property type="match status" value="1"/>
</dbReference>